<evidence type="ECO:0000256" key="1">
    <source>
        <dbReference type="ARBA" id="ARBA00001393"/>
    </source>
</evidence>
<dbReference type="EC" id="4.2.3.4" evidence="8"/>
<dbReference type="PANTHER" id="PTHR43622">
    <property type="entry name" value="3-DEHYDROQUINATE SYNTHASE"/>
    <property type="match status" value="1"/>
</dbReference>
<comment type="pathway">
    <text evidence="6">Metabolic intermediate biosynthesis; chorismate biosynthesis; chorismate from D-erythrose 4-phosphate and phosphoenolpyruvate: step 2/7.</text>
</comment>
<keyword evidence="11" id="KW-0028">Amino-acid biosynthesis</keyword>
<dbReference type="InterPro" id="IPR050071">
    <property type="entry name" value="Dehydroquinate_synthase"/>
</dbReference>
<comment type="similarity">
    <text evidence="7">Belongs to the sugar phosphate cyclases superfamily. Dehydroquinate synthase family.</text>
</comment>
<evidence type="ECO:0000256" key="7">
    <source>
        <dbReference type="ARBA" id="ARBA00005412"/>
    </source>
</evidence>
<dbReference type="GO" id="GO:0000166">
    <property type="term" value="F:nucleotide binding"/>
    <property type="evidence" value="ECO:0007669"/>
    <property type="project" value="UniProtKB-KW"/>
</dbReference>
<dbReference type="Gene3D" id="3.40.50.1970">
    <property type="match status" value="1"/>
</dbReference>
<dbReference type="InterPro" id="IPR016037">
    <property type="entry name" value="DHQ_synth_AroB"/>
</dbReference>
<feature type="domain" description="3-dehydroquinate synthase C-terminal" evidence="20">
    <location>
        <begin position="176"/>
        <end position="327"/>
    </location>
</feature>
<reference evidence="21" key="1">
    <citation type="submission" date="2020-05" db="EMBL/GenBank/DDBJ databases">
        <authorList>
            <person name="Chiriac C."/>
            <person name="Salcher M."/>
            <person name="Ghai R."/>
            <person name="Kavagutti S V."/>
        </authorList>
    </citation>
    <scope>NUCLEOTIDE SEQUENCE</scope>
</reference>
<evidence type="ECO:0000313" key="21">
    <source>
        <dbReference type="EMBL" id="CAB4946408.1"/>
    </source>
</evidence>
<dbReference type="PANTHER" id="PTHR43622:SF7">
    <property type="entry name" value="3-DEHYDROQUINATE SYNTHASE, CHLOROPLASTIC"/>
    <property type="match status" value="1"/>
</dbReference>
<dbReference type="GO" id="GO:0005737">
    <property type="term" value="C:cytoplasm"/>
    <property type="evidence" value="ECO:0007669"/>
    <property type="project" value="UniProtKB-SubCell"/>
</dbReference>
<dbReference type="SUPFAM" id="SSF56796">
    <property type="entry name" value="Dehydroquinate synthase-like"/>
    <property type="match status" value="1"/>
</dbReference>
<dbReference type="Pfam" id="PF24621">
    <property type="entry name" value="DHQS_C"/>
    <property type="match status" value="1"/>
</dbReference>
<proteinExistence type="inferred from homology"/>
<dbReference type="CDD" id="cd08195">
    <property type="entry name" value="DHQS"/>
    <property type="match status" value="1"/>
</dbReference>
<evidence type="ECO:0000256" key="12">
    <source>
        <dbReference type="ARBA" id="ARBA00022723"/>
    </source>
</evidence>
<dbReference type="FunFam" id="3.40.50.1970:FF:000007">
    <property type="entry name" value="Pentafunctional AROM polypeptide"/>
    <property type="match status" value="1"/>
</dbReference>
<dbReference type="GO" id="GO:0009073">
    <property type="term" value="P:aromatic amino acid family biosynthetic process"/>
    <property type="evidence" value="ECO:0007669"/>
    <property type="project" value="UniProtKB-KW"/>
</dbReference>
<dbReference type="EMBL" id="CAFBNL010000014">
    <property type="protein sequence ID" value="CAB4946408.1"/>
    <property type="molecule type" value="Genomic_DNA"/>
</dbReference>
<dbReference type="HAMAP" id="MF_00110">
    <property type="entry name" value="DHQ_synthase"/>
    <property type="match status" value="1"/>
</dbReference>
<comment type="catalytic activity">
    <reaction evidence="1">
        <text>7-phospho-2-dehydro-3-deoxy-D-arabino-heptonate = 3-dehydroquinate + phosphate</text>
        <dbReference type="Rhea" id="RHEA:21968"/>
        <dbReference type="ChEBI" id="CHEBI:32364"/>
        <dbReference type="ChEBI" id="CHEBI:43474"/>
        <dbReference type="ChEBI" id="CHEBI:58394"/>
        <dbReference type="EC" id="4.2.3.4"/>
    </reaction>
</comment>
<comment type="cofactor">
    <cofactor evidence="4">
        <name>Zn(2+)</name>
        <dbReference type="ChEBI" id="CHEBI:29105"/>
    </cofactor>
</comment>
<evidence type="ECO:0000256" key="6">
    <source>
        <dbReference type="ARBA" id="ARBA00004661"/>
    </source>
</evidence>
<keyword evidence="12" id="KW-0479">Metal-binding</keyword>
<dbReference type="Gene3D" id="1.20.1090.10">
    <property type="entry name" value="Dehydroquinate synthase-like - alpha domain"/>
    <property type="match status" value="1"/>
</dbReference>
<evidence type="ECO:0000256" key="2">
    <source>
        <dbReference type="ARBA" id="ARBA00001911"/>
    </source>
</evidence>
<evidence type="ECO:0000256" key="8">
    <source>
        <dbReference type="ARBA" id="ARBA00013031"/>
    </source>
</evidence>
<dbReference type="InterPro" id="IPR030960">
    <property type="entry name" value="DHQS/DOIS_N"/>
</dbReference>
<dbReference type="InterPro" id="IPR056179">
    <property type="entry name" value="DHQS_C"/>
</dbReference>
<evidence type="ECO:0000259" key="20">
    <source>
        <dbReference type="Pfam" id="PF24621"/>
    </source>
</evidence>
<keyword evidence="14" id="KW-0862">Zinc</keyword>
<keyword evidence="16" id="KW-0057">Aromatic amino acid biosynthesis</keyword>
<evidence type="ECO:0000256" key="13">
    <source>
        <dbReference type="ARBA" id="ARBA00022741"/>
    </source>
</evidence>
<evidence type="ECO:0000256" key="4">
    <source>
        <dbReference type="ARBA" id="ARBA00001947"/>
    </source>
</evidence>
<dbReference type="PIRSF" id="PIRSF001455">
    <property type="entry name" value="DHQ_synth"/>
    <property type="match status" value="1"/>
</dbReference>
<dbReference type="AlphaFoldDB" id="A0A6J7JRL9"/>
<evidence type="ECO:0000256" key="17">
    <source>
        <dbReference type="ARBA" id="ARBA00023239"/>
    </source>
</evidence>
<keyword evidence="18" id="KW-0170">Cobalt</keyword>
<accession>A0A6J7JRL9</accession>
<dbReference type="GO" id="GO:0008652">
    <property type="term" value="P:amino acid biosynthetic process"/>
    <property type="evidence" value="ECO:0007669"/>
    <property type="project" value="UniProtKB-KW"/>
</dbReference>
<protein>
    <recommendedName>
        <fullName evidence="9">3-dehydroquinate synthase</fullName>
        <ecNumber evidence="8">4.2.3.4</ecNumber>
    </recommendedName>
</protein>
<dbReference type="Pfam" id="PF01761">
    <property type="entry name" value="DHQ_synthase"/>
    <property type="match status" value="1"/>
</dbReference>
<dbReference type="NCBIfam" id="TIGR01357">
    <property type="entry name" value="aroB"/>
    <property type="match status" value="1"/>
</dbReference>
<comment type="cofactor">
    <cofactor evidence="2">
        <name>NAD(+)</name>
        <dbReference type="ChEBI" id="CHEBI:57540"/>
    </cofactor>
</comment>
<evidence type="ECO:0000259" key="19">
    <source>
        <dbReference type="Pfam" id="PF01761"/>
    </source>
</evidence>
<feature type="domain" description="3-dehydroquinate synthase N-terminal" evidence="19">
    <location>
        <begin position="63"/>
        <end position="174"/>
    </location>
</feature>
<organism evidence="21">
    <name type="scientific">freshwater metagenome</name>
    <dbReference type="NCBI Taxonomy" id="449393"/>
    <lineage>
        <taxon>unclassified sequences</taxon>
        <taxon>metagenomes</taxon>
        <taxon>ecological metagenomes</taxon>
    </lineage>
</organism>
<keyword evidence="15" id="KW-0520">NAD</keyword>
<evidence type="ECO:0000256" key="9">
    <source>
        <dbReference type="ARBA" id="ARBA00017684"/>
    </source>
</evidence>
<dbReference type="InterPro" id="IPR030963">
    <property type="entry name" value="DHQ_synth_fam"/>
</dbReference>
<evidence type="ECO:0000256" key="14">
    <source>
        <dbReference type="ARBA" id="ARBA00022833"/>
    </source>
</evidence>
<evidence type="ECO:0000256" key="16">
    <source>
        <dbReference type="ARBA" id="ARBA00023141"/>
    </source>
</evidence>
<dbReference type="GO" id="GO:0046872">
    <property type="term" value="F:metal ion binding"/>
    <property type="evidence" value="ECO:0007669"/>
    <property type="project" value="UniProtKB-KW"/>
</dbReference>
<sequence length="363" mass="37716">MTIHRVSVALEPAYDIHIGAGALDLVPEMLSERRRVAIVSQSAIADLYLDSIRSGLANSEVFLIGDGEEAKSLSTVEGLCRNFAEFGLLRGDVVVALGGGVVGDTAGFAASVYYRGVDVLQVPTSLLAQVDAAIGGKTAVNIPEGKNLVGAFHQPIAVAVDTDTLVSLSPREYRSGLGEIAKYALISDFGSSGSGLIELLNNSTDLVLARDPAVLADLVAMCCEIKAQVVAADPYERTGIRATLNLGHTLAHALETRGGYELTHGEAVSIGLIFAVELAEAAGRISGETAKRYCSVASSLGLPLEVPGGSEVNAEDLLAIMRRDKKASGGLTFVLPGKDGLQLVEDPPPDALAYAFRCVGVGG</sequence>
<evidence type="ECO:0000256" key="5">
    <source>
        <dbReference type="ARBA" id="ARBA00004496"/>
    </source>
</evidence>
<keyword evidence="10" id="KW-0963">Cytoplasm</keyword>
<keyword evidence="13" id="KW-0547">Nucleotide-binding</keyword>
<comment type="cofactor">
    <cofactor evidence="3">
        <name>Co(2+)</name>
        <dbReference type="ChEBI" id="CHEBI:48828"/>
    </cofactor>
</comment>
<name>A0A6J7JRL9_9ZZZZ</name>
<evidence type="ECO:0000256" key="10">
    <source>
        <dbReference type="ARBA" id="ARBA00022490"/>
    </source>
</evidence>
<evidence type="ECO:0000256" key="15">
    <source>
        <dbReference type="ARBA" id="ARBA00023027"/>
    </source>
</evidence>
<evidence type="ECO:0000256" key="3">
    <source>
        <dbReference type="ARBA" id="ARBA00001941"/>
    </source>
</evidence>
<comment type="subcellular location">
    <subcellularLocation>
        <location evidence="5">Cytoplasm</location>
    </subcellularLocation>
</comment>
<evidence type="ECO:0000256" key="11">
    <source>
        <dbReference type="ARBA" id="ARBA00022605"/>
    </source>
</evidence>
<gene>
    <name evidence="21" type="ORF">UFOPK3789_00405</name>
</gene>
<evidence type="ECO:0000256" key="18">
    <source>
        <dbReference type="ARBA" id="ARBA00023285"/>
    </source>
</evidence>
<dbReference type="GO" id="GO:0003856">
    <property type="term" value="F:3-dehydroquinate synthase activity"/>
    <property type="evidence" value="ECO:0007669"/>
    <property type="project" value="UniProtKB-EC"/>
</dbReference>
<keyword evidence="17" id="KW-0456">Lyase</keyword>